<feature type="compositionally biased region" description="Basic and acidic residues" evidence="1">
    <location>
        <begin position="1"/>
        <end position="12"/>
    </location>
</feature>
<dbReference type="InterPro" id="IPR017853">
    <property type="entry name" value="GH"/>
</dbReference>
<protein>
    <recommendedName>
        <fullName evidence="3">Glycosyl hydrolase family 13 catalytic domain-containing protein</fullName>
    </recommendedName>
</protein>
<feature type="region of interest" description="Disordered" evidence="1">
    <location>
        <begin position="1"/>
        <end position="26"/>
    </location>
</feature>
<evidence type="ECO:0000313" key="4">
    <source>
        <dbReference type="EMBL" id="KAL0970698.1"/>
    </source>
</evidence>
<dbReference type="Gene3D" id="3.20.20.80">
    <property type="entry name" value="Glycosidases"/>
    <property type="match status" value="1"/>
</dbReference>
<dbReference type="CDD" id="cd11345">
    <property type="entry name" value="AmyAc_SLC3A2"/>
    <property type="match status" value="1"/>
</dbReference>
<keyword evidence="2" id="KW-0472">Membrane</keyword>
<sequence>MRSEWVSGERDIFSSGKTRTGTKMSKGNTEVDMKEVELNELDLEKLPMTGDGSGAEKNGSVKLKVPDEDIKFTGLSKEELMKVAGTPGWVRTRWVLLALFWLGWVGMLAGAILIIIQAPRCKPIPEMNWWNQGPLYQISDLNAFNNDKGIKGVLEVLDSLNQLKVKGLVLGPIHDFQKDEIPALDLLKIDPALGTEQDLVALLDKAHKKGISVVLNLTPNPGAEPWFKSVYLSDVLDKLKAAAEHWLKMGVDGVQVSGQADVFASSDWTSVRSIIQKNQTDAMKKRALIGVVNVRESSNVTQLLNTSGVDLILSDVLTNNSGIQRAEAIRSLLSTEKQTSLAWGFGGTSGRHLASVVGKAELVRLYHLLLMTLPGTPVFNYGDEIGLVDQGNGSPKMLWDTEEEPAPDGPGKNQTAEAQKSYRVTCRSWFKTLSDLRGKERSLLHGDYFPLYSDSTSLAFLRLWDQSERYVTAVNWGSTRVTMNLKNQEVALPDQAKVRLVIDPEVMAVNTAVMLDKVDLGPGQAVLLSFPFA</sequence>
<evidence type="ECO:0000256" key="2">
    <source>
        <dbReference type="SAM" id="Phobius"/>
    </source>
</evidence>
<dbReference type="Pfam" id="PF16028">
    <property type="entry name" value="SLC3A2_N"/>
    <property type="match status" value="1"/>
</dbReference>
<dbReference type="SMART" id="SM00642">
    <property type="entry name" value="Aamy"/>
    <property type="match status" value="1"/>
</dbReference>
<evidence type="ECO:0000259" key="3">
    <source>
        <dbReference type="SMART" id="SM00642"/>
    </source>
</evidence>
<dbReference type="Gene3D" id="2.60.40.1180">
    <property type="entry name" value="Golgi alpha-mannosidase II"/>
    <property type="match status" value="1"/>
</dbReference>
<keyword evidence="2" id="KW-1133">Transmembrane helix</keyword>
<accession>A0ABD0WLB1</accession>
<dbReference type="Proteomes" id="UP001557470">
    <property type="component" value="Unassembled WGS sequence"/>
</dbReference>
<evidence type="ECO:0000313" key="5">
    <source>
        <dbReference type="Proteomes" id="UP001557470"/>
    </source>
</evidence>
<feature type="compositionally biased region" description="Polar residues" evidence="1">
    <location>
        <begin position="15"/>
        <end position="26"/>
    </location>
</feature>
<keyword evidence="2" id="KW-0812">Transmembrane</keyword>
<dbReference type="InterPro" id="IPR006047">
    <property type="entry name" value="GH13_cat_dom"/>
</dbReference>
<name>A0ABD0WLB1_UMBPY</name>
<feature type="transmembrane region" description="Helical" evidence="2">
    <location>
        <begin position="94"/>
        <end position="116"/>
    </location>
</feature>
<dbReference type="InterPro" id="IPR031984">
    <property type="entry name" value="SLC3A2_N"/>
</dbReference>
<gene>
    <name evidence="4" type="ORF">UPYG_G00245880</name>
</gene>
<dbReference type="PANTHER" id="PTHR46673:SF3">
    <property type="entry name" value="SOLUTE CARRIER FAMILY 3 (AMINO ACID TRANSPORTER HEAVY CHAIN), MEMBER 2A-RELATED"/>
    <property type="match status" value="1"/>
</dbReference>
<reference evidence="4 5" key="1">
    <citation type="submission" date="2024-06" db="EMBL/GenBank/DDBJ databases">
        <authorList>
            <person name="Pan Q."/>
            <person name="Wen M."/>
            <person name="Jouanno E."/>
            <person name="Zahm M."/>
            <person name="Klopp C."/>
            <person name="Cabau C."/>
            <person name="Louis A."/>
            <person name="Berthelot C."/>
            <person name="Parey E."/>
            <person name="Roest Crollius H."/>
            <person name="Montfort J."/>
            <person name="Robinson-Rechavi M."/>
            <person name="Bouchez O."/>
            <person name="Lampietro C."/>
            <person name="Lopez Roques C."/>
            <person name="Donnadieu C."/>
            <person name="Postlethwait J."/>
            <person name="Bobe J."/>
            <person name="Verreycken H."/>
            <person name="Guiguen Y."/>
        </authorList>
    </citation>
    <scope>NUCLEOTIDE SEQUENCE [LARGE SCALE GENOMIC DNA]</scope>
    <source>
        <strain evidence="4">Up_M1</strain>
        <tissue evidence="4">Testis</tissue>
    </source>
</reference>
<dbReference type="SUPFAM" id="SSF51445">
    <property type="entry name" value="(Trans)glycosidases"/>
    <property type="match status" value="1"/>
</dbReference>
<feature type="domain" description="Glycosyl hydrolase family 13 catalytic" evidence="3">
    <location>
        <begin position="137"/>
        <end position="427"/>
    </location>
</feature>
<organism evidence="4 5">
    <name type="scientific">Umbra pygmaea</name>
    <name type="common">Eastern mudminnow</name>
    <dbReference type="NCBI Taxonomy" id="75934"/>
    <lineage>
        <taxon>Eukaryota</taxon>
        <taxon>Metazoa</taxon>
        <taxon>Chordata</taxon>
        <taxon>Craniata</taxon>
        <taxon>Vertebrata</taxon>
        <taxon>Euteleostomi</taxon>
        <taxon>Actinopterygii</taxon>
        <taxon>Neopterygii</taxon>
        <taxon>Teleostei</taxon>
        <taxon>Protacanthopterygii</taxon>
        <taxon>Esociformes</taxon>
        <taxon>Umbridae</taxon>
        <taxon>Umbra</taxon>
    </lineage>
</organism>
<dbReference type="InterPro" id="IPR042280">
    <property type="entry name" value="SLC3A2"/>
</dbReference>
<dbReference type="EMBL" id="JAGEUA010000007">
    <property type="protein sequence ID" value="KAL0970698.1"/>
    <property type="molecule type" value="Genomic_DNA"/>
</dbReference>
<comment type="caution">
    <text evidence="4">The sequence shown here is derived from an EMBL/GenBank/DDBJ whole genome shotgun (WGS) entry which is preliminary data.</text>
</comment>
<proteinExistence type="predicted"/>
<dbReference type="Pfam" id="PF00128">
    <property type="entry name" value="Alpha-amylase"/>
    <property type="match status" value="1"/>
</dbReference>
<dbReference type="AlphaFoldDB" id="A0ABD0WLB1"/>
<dbReference type="PANTHER" id="PTHR46673">
    <property type="entry name" value="4F2 CELL-SURFACE ANTIGEN HEAVY CHAIN"/>
    <property type="match status" value="1"/>
</dbReference>
<keyword evidence="5" id="KW-1185">Reference proteome</keyword>
<evidence type="ECO:0000256" key="1">
    <source>
        <dbReference type="SAM" id="MobiDB-lite"/>
    </source>
</evidence>
<dbReference type="InterPro" id="IPR013780">
    <property type="entry name" value="Glyco_hydro_b"/>
</dbReference>
<feature type="region of interest" description="Disordered" evidence="1">
    <location>
        <begin position="398"/>
        <end position="417"/>
    </location>
</feature>